<reference evidence="2 3" key="1">
    <citation type="submission" date="2019-07" db="EMBL/GenBank/DDBJ databases">
        <title>Sphingomonas AE3 Genome sequencing and assembly.</title>
        <authorList>
            <person name="Kim H."/>
        </authorList>
    </citation>
    <scope>NUCLEOTIDE SEQUENCE [LARGE SCALE GENOMIC DNA]</scope>
    <source>
        <strain evidence="2 3">AE3</strain>
    </source>
</reference>
<accession>A0A516IP27</accession>
<dbReference type="Pfam" id="PF08808">
    <property type="entry name" value="RES"/>
    <property type="match status" value="1"/>
</dbReference>
<evidence type="ECO:0000259" key="1">
    <source>
        <dbReference type="SMART" id="SM00953"/>
    </source>
</evidence>
<dbReference type="OrthoDB" id="9795903at2"/>
<organism evidence="2 3">
    <name type="scientific">Sphingomonas xanthus</name>
    <dbReference type="NCBI Taxonomy" id="2594473"/>
    <lineage>
        <taxon>Bacteria</taxon>
        <taxon>Pseudomonadati</taxon>
        <taxon>Pseudomonadota</taxon>
        <taxon>Alphaproteobacteria</taxon>
        <taxon>Sphingomonadales</taxon>
        <taxon>Sphingomonadaceae</taxon>
        <taxon>Sphingomonas</taxon>
    </lineage>
</organism>
<sequence>MVSLECYEPPVAVTGWRVYRIIPTIFPPRSIFDDIASVEDLDALYEVEGLTNDRVREQIGQLQLVAPEDRVAGPSTTPVMAAFTHLNPSGSRFTDGTYGVYYAATELDTAIAETKYHREVFLAATDEAPIEIDQRVYVATVTCDLHNLRSCQGTYPEILDPADYSAGQKLGARLRNEGSNGVIYDSVRAPGGTCVGVFRPRCLADCIQERHLTYRWDGERISEIYEKSGYRSV</sequence>
<dbReference type="EMBL" id="CP041659">
    <property type="protein sequence ID" value="QDP18534.1"/>
    <property type="molecule type" value="Genomic_DNA"/>
</dbReference>
<name>A0A516IP27_9SPHN</name>
<dbReference type="KEGG" id="sxa:FMM02_00290"/>
<feature type="domain" description="RES" evidence="1">
    <location>
        <begin position="82"/>
        <end position="209"/>
    </location>
</feature>
<dbReference type="InterPro" id="IPR014914">
    <property type="entry name" value="RES_dom"/>
</dbReference>
<evidence type="ECO:0000313" key="3">
    <source>
        <dbReference type="Proteomes" id="UP000321857"/>
    </source>
</evidence>
<dbReference type="SMART" id="SM00953">
    <property type="entry name" value="RES"/>
    <property type="match status" value="1"/>
</dbReference>
<dbReference type="AlphaFoldDB" id="A0A516IP27"/>
<keyword evidence="3" id="KW-1185">Reference proteome</keyword>
<evidence type="ECO:0000313" key="2">
    <source>
        <dbReference type="EMBL" id="QDP18534.1"/>
    </source>
</evidence>
<protein>
    <submittedName>
        <fullName evidence="2">RES domain-containing protein</fullName>
    </submittedName>
</protein>
<dbReference type="RefSeq" id="WP_147492997.1">
    <property type="nucleotide sequence ID" value="NZ_CP041659.1"/>
</dbReference>
<dbReference type="Proteomes" id="UP000321857">
    <property type="component" value="Chromosome"/>
</dbReference>
<gene>
    <name evidence="2" type="ORF">FMM02_00290</name>
</gene>
<proteinExistence type="predicted"/>